<dbReference type="InterPro" id="IPR037103">
    <property type="entry name" value="Tubulin/FtsZ-like_C"/>
</dbReference>
<dbReference type="NCBIfam" id="TIGR00065">
    <property type="entry name" value="ftsZ"/>
    <property type="match status" value="1"/>
</dbReference>
<dbReference type="InterPro" id="IPR000158">
    <property type="entry name" value="Cell_div_FtsZ"/>
</dbReference>
<evidence type="ECO:0000256" key="1">
    <source>
        <dbReference type="ARBA" id="ARBA00009690"/>
    </source>
</evidence>
<dbReference type="PANTHER" id="PTHR30314:SF3">
    <property type="entry name" value="MITOCHONDRIAL DIVISION PROTEIN FSZA"/>
    <property type="match status" value="1"/>
</dbReference>
<evidence type="ECO:0000256" key="2">
    <source>
        <dbReference type="ARBA" id="ARBA00022741"/>
    </source>
</evidence>
<dbReference type="InterPro" id="IPR045061">
    <property type="entry name" value="FtsZ/CetZ"/>
</dbReference>
<comment type="subcellular location">
    <subcellularLocation>
        <location evidence="4">Cytoplasm</location>
    </subcellularLocation>
    <text evidence="4">Assembles at midcell at the inner surface of the cytoplasmic membrane.</text>
</comment>
<feature type="binding site" evidence="4">
    <location>
        <begin position="21"/>
        <end position="25"/>
    </location>
    <ligand>
        <name>GTP</name>
        <dbReference type="ChEBI" id="CHEBI:37565"/>
    </ligand>
</feature>
<feature type="binding site" evidence="4">
    <location>
        <position position="143"/>
    </location>
    <ligand>
        <name>GTP</name>
        <dbReference type="ChEBI" id="CHEBI:37565"/>
    </ligand>
</feature>
<keyword evidence="11" id="KW-1185">Reference proteome</keyword>
<keyword evidence="4 6" id="KW-0717">Septation</keyword>
<evidence type="ECO:0000256" key="7">
    <source>
        <dbReference type="SAM" id="MobiDB-lite"/>
    </source>
</evidence>
<dbReference type="PANTHER" id="PTHR30314">
    <property type="entry name" value="CELL DIVISION PROTEIN FTSZ-RELATED"/>
    <property type="match status" value="1"/>
</dbReference>
<keyword evidence="4 6" id="KW-0131">Cell cycle</keyword>
<feature type="binding site" evidence="4">
    <location>
        <position position="187"/>
    </location>
    <ligand>
        <name>GTP</name>
        <dbReference type="ChEBI" id="CHEBI:37565"/>
    </ligand>
</feature>
<keyword evidence="3 4" id="KW-0342">GTP-binding</keyword>
<dbReference type="SUPFAM" id="SSF55307">
    <property type="entry name" value="Tubulin C-terminal domain-like"/>
    <property type="match status" value="1"/>
</dbReference>
<dbReference type="GO" id="GO:0051301">
    <property type="term" value="P:cell division"/>
    <property type="evidence" value="ECO:0007669"/>
    <property type="project" value="UniProtKB-KW"/>
</dbReference>
<evidence type="ECO:0000256" key="4">
    <source>
        <dbReference type="HAMAP-Rule" id="MF_00909"/>
    </source>
</evidence>
<reference evidence="10 11" key="1">
    <citation type="submission" date="2017-06" db="EMBL/GenBank/DDBJ databases">
        <title>Complete genome sequence of Idiomarina piscisalsi strain 10PY1A isolated from soil of Soudi Arabia.</title>
        <authorList>
            <person name="Kim M.-C."/>
            <person name="Jung B.K."/>
            <person name="Budiyanto F."/>
            <person name="Nzila A."/>
            <person name="Shin J.-H."/>
        </authorList>
    </citation>
    <scope>NUCLEOTIDE SEQUENCE [LARGE SCALE GENOMIC DNA]</scope>
    <source>
        <strain evidence="10 11">10PY1A</strain>
    </source>
</reference>
<accession>A0ABM6LVC4</accession>
<protein>
    <recommendedName>
        <fullName evidence="4 5">Cell division protein FtsZ</fullName>
    </recommendedName>
</protein>
<dbReference type="EMBL" id="CP022133">
    <property type="protein sequence ID" value="ASG66533.1"/>
    <property type="molecule type" value="Genomic_DNA"/>
</dbReference>
<keyword evidence="4 6" id="KW-0132">Cell division</keyword>
<gene>
    <name evidence="4" type="primary">ftsZ</name>
    <name evidence="10" type="ORF">CEW91_10460</name>
</gene>
<comment type="function">
    <text evidence="4 6">Essential cell division protein that forms a contractile ring structure (Z ring) at the future cell division site. The regulation of the ring assembly controls the timing and the location of cell division. One of the functions of the FtsZ ring is to recruit other cell division proteins to the septum to produce a new cell wall between the dividing cells. Binds GTP and shows GTPase activity.</text>
</comment>
<dbReference type="PRINTS" id="PR00423">
    <property type="entry name" value="CELLDVISFTSZ"/>
</dbReference>
<comment type="subunit">
    <text evidence="4">Homodimer. Polymerizes to form a dynamic ring structure in a strictly GTP-dependent manner. Interacts directly with several other division proteins.</text>
</comment>
<feature type="domain" description="Tubulin/FtsZ 2-layer sandwich" evidence="9">
    <location>
        <begin position="207"/>
        <end position="325"/>
    </location>
</feature>
<dbReference type="RefSeq" id="WP_088768888.1">
    <property type="nucleotide sequence ID" value="NZ_CP022133.1"/>
</dbReference>
<dbReference type="InterPro" id="IPR018316">
    <property type="entry name" value="Tubulin/FtsZ_2-layer-sand-dom"/>
</dbReference>
<dbReference type="PROSITE" id="PS01134">
    <property type="entry name" value="FTSZ_1"/>
    <property type="match status" value="1"/>
</dbReference>
<dbReference type="HAMAP" id="MF_00909">
    <property type="entry name" value="FtsZ"/>
    <property type="match status" value="1"/>
</dbReference>
<evidence type="ECO:0000256" key="5">
    <source>
        <dbReference type="NCBIfam" id="TIGR00065"/>
    </source>
</evidence>
<dbReference type="InterPro" id="IPR036525">
    <property type="entry name" value="Tubulin/FtsZ_GTPase_sf"/>
</dbReference>
<dbReference type="InterPro" id="IPR024757">
    <property type="entry name" value="FtsZ_C"/>
</dbReference>
<dbReference type="SUPFAM" id="SSF52490">
    <property type="entry name" value="Tubulin nucleotide-binding domain-like"/>
    <property type="match status" value="1"/>
</dbReference>
<feature type="binding site" evidence="4">
    <location>
        <position position="139"/>
    </location>
    <ligand>
        <name>GTP</name>
        <dbReference type="ChEBI" id="CHEBI:37565"/>
    </ligand>
</feature>
<dbReference type="Pfam" id="PF12327">
    <property type="entry name" value="FtsZ_C"/>
    <property type="match status" value="1"/>
</dbReference>
<organism evidence="10 11">
    <name type="scientific">Idiomarina piscisalsi</name>
    <dbReference type="NCBI Taxonomy" id="1096243"/>
    <lineage>
        <taxon>Bacteria</taxon>
        <taxon>Pseudomonadati</taxon>
        <taxon>Pseudomonadota</taxon>
        <taxon>Gammaproteobacteria</taxon>
        <taxon>Alteromonadales</taxon>
        <taxon>Idiomarinaceae</taxon>
        <taxon>Idiomarina</taxon>
    </lineage>
</organism>
<sequence length="397" mass="41830">MFELMDNYESEAVIKVIGVGGGGGNAVQHMVKESIEGVQFIAANTDAQALRNHTADVTIQLGQDITKGLGAGANPEVGRQSAEEDRENIRIQLEGADMVFIAAGMGGGTGTGAAPVVAEVAKELGILTVAVVTKPFPFEGKKRMAVADEGIHALEQSVDSLITIPNEKLLKVMGKGTSLLDAFSAANNVLLGAVQGIAELITRPGLINVDFADVRAVMKEMGTAMMGTGAASGEDRAQEAAEMAINSPLLEDIDLSGARGVLVNVTAGMDMSIDEFETVGNTVKAFASDNATVIVGTVIDTEMSDELRVTVVATGIGAERKPDISLVNNAQSAPKREPQPTYRADLDRGAAAPRYEEQEEAQAEPKPEAKRQAATKPKQEKELDYLDIPAFLRKQAD</sequence>
<feature type="binding site" evidence="4">
    <location>
        <begin position="108"/>
        <end position="110"/>
    </location>
    <ligand>
        <name>GTP</name>
        <dbReference type="ChEBI" id="CHEBI:37565"/>
    </ligand>
</feature>
<feature type="region of interest" description="Disordered" evidence="7">
    <location>
        <begin position="325"/>
        <end position="397"/>
    </location>
</feature>
<dbReference type="InterPro" id="IPR008280">
    <property type="entry name" value="Tub_FtsZ_C"/>
</dbReference>
<evidence type="ECO:0000313" key="11">
    <source>
        <dbReference type="Proteomes" id="UP000197717"/>
    </source>
</evidence>
<dbReference type="InterPro" id="IPR020805">
    <property type="entry name" value="Cell_div_FtsZ_CS"/>
</dbReference>
<feature type="domain" description="Tubulin/FtsZ GTPase" evidence="8">
    <location>
        <begin position="13"/>
        <end position="205"/>
    </location>
</feature>
<dbReference type="InterPro" id="IPR003008">
    <property type="entry name" value="Tubulin_FtsZ_GTPase"/>
</dbReference>
<dbReference type="Gene3D" id="3.30.1330.20">
    <property type="entry name" value="Tubulin/FtsZ, C-terminal domain"/>
    <property type="match status" value="1"/>
</dbReference>
<dbReference type="SMART" id="SM00864">
    <property type="entry name" value="Tubulin"/>
    <property type="match status" value="1"/>
</dbReference>
<dbReference type="SMART" id="SM00865">
    <property type="entry name" value="Tubulin_C"/>
    <property type="match status" value="1"/>
</dbReference>
<feature type="compositionally biased region" description="Basic and acidic residues" evidence="7">
    <location>
        <begin position="334"/>
        <end position="348"/>
    </location>
</feature>
<evidence type="ECO:0000313" key="10">
    <source>
        <dbReference type="EMBL" id="ASG66533.1"/>
    </source>
</evidence>
<keyword evidence="4" id="KW-0963">Cytoplasm</keyword>
<dbReference type="PROSITE" id="PS01135">
    <property type="entry name" value="FTSZ_2"/>
    <property type="match status" value="1"/>
</dbReference>
<feature type="compositionally biased region" description="Basic and acidic residues" evidence="7">
    <location>
        <begin position="363"/>
        <end position="384"/>
    </location>
</feature>
<evidence type="ECO:0000259" key="9">
    <source>
        <dbReference type="SMART" id="SM00865"/>
    </source>
</evidence>
<name>A0ABM6LVC4_9GAMM</name>
<dbReference type="Proteomes" id="UP000197717">
    <property type="component" value="Chromosome"/>
</dbReference>
<dbReference type="Gene3D" id="3.40.50.1440">
    <property type="entry name" value="Tubulin/FtsZ, GTPase domain"/>
    <property type="match status" value="1"/>
</dbReference>
<keyword evidence="2 4" id="KW-0547">Nucleotide-binding</keyword>
<evidence type="ECO:0000256" key="6">
    <source>
        <dbReference type="RuleBase" id="RU000631"/>
    </source>
</evidence>
<evidence type="ECO:0000256" key="3">
    <source>
        <dbReference type="ARBA" id="ARBA00023134"/>
    </source>
</evidence>
<evidence type="ECO:0000259" key="8">
    <source>
        <dbReference type="SMART" id="SM00864"/>
    </source>
</evidence>
<dbReference type="Pfam" id="PF00091">
    <property type="entry name" value="Tubulin"/>
    <property type="match status" value="1"/>
</dbReference>
<comment type="similarity">
    <text evidence="1 4 6">Belongs to the FtsZ family.</text>
</comment>
<proteinExistence type="inferred from homology"/>
<dbReference type="CDD" id="cd02201">
    <property type="entry name" value="FtsZ_type1"/>
    <property type="match status" value="1"/>
</dbReference>